<dbReference type="SUPFAM" id="SSF56112">
    <property type="entry name" value="Protein kinase-like (PK-like)"/>
    <property type="match status" value="1"/>
</dbReference>
<dbReference type="EMBL" id="JAWWNJ010000039">
    <property type="protein sequence ID" value="KAK7021236.1"/>
    <property type="molecule type" value="Genomic_DNA"/>
</dbReference>
<dbReference type="AlphaFoldDB" id="A0AAW0B5X0"/>
<dbReference type="Pfam" id="PF17667">
    <property type="entry name" value="Pkinase_fungal"/>
    <property type="match status" value="1"/>
</dbReference>
<evidence type="ECO:0000313" key="3">
    <source>
        <dbReference type="EMBL" id="KAK7021236.1"/>
    </source>
</evidence>
<comment type="caution">
    <text evidence="3">The sequence shown here is derived from an EMBL/GenBank/DDBJ whole genome shotgun (WGS) entry which is preliminary data.</text>
</comment>
<sequence length="389" mass="42844">MRTLLTPVGAPLRTFSSTRNLVQALYSVVLHLERAYEAGILHRDVSEGNALLQESSPTKGFLLGLGTTQSSLPEGLVKFHEAFPDRVDDSNKYQAIPKSLKDLTGTPPFMAIEILKAYQNQQDSQSLNTDETGDVENGSVNAKWTDGAGTEGTCVGADAMEMIKDEDGVAKDAEVRGGDEQDVLATEIASTALTHSLRHDLESVYWLLVWMILRHTKHAASWRRYGMKNSWLAEVLRFYVAEQYPTERPFPLDPIRPTLPALYIPPITNSANNKAPQATQSLRRKIATDNLLSLAESATSAGSKRGRPIEEEPPVELVAAENWTETVEEGESSPRSVKGRRYRTRPDKEKQKAGAKSSKATGTKAQAKKQAPSTRGNNRTGSSNRKRKD</sequence>
<feature type="region of interest" description="Disordered" evidence="1">
    <location>
        <begin position="123"/>
        <end position="146"/>
    </location>
</feature>
<organism evidence="3 4">
    <name type="scientific">Favolaschia claudopus</name>
    <dbReference type="NCBI Taxonomy" id="2862362"/>
    <lineage>
        <taxon>Eukaryota</taxon>
        <taxon>Fungi</taxon>
        <taxon>Dikarya</taxon>
        <taxon>Basidiomycota</taxon>
        <taxon>Agaricomycotina</taxon>
        <taxon>Agaricomycetes</taxon>
        <taxon>Agaricomycetidae</taxon>
        <taxon>Agaricales</taxon>
        <taxon>Marasmiineae</taxon>
        <taxon>Mycenaceae</taxon>
        <taxon>Favolaschia</taxon>
    </lineage>
</organism>
<gene>
    <name evidence="3" type="ORF">R3P38DRAFT_2966059</name>
</gene>
<dbReference type="Proteomes" id="UP001362999">
    <property type="component" value="Unassembled WGS sequence"/>
</dbReference>
<protein>
    <recommendedName>
        <fullName evidence="2">Fungal-type protein kinase domain-containing protein</fullName>
    </recommendedName>
</protein>
<dbReference type="PANTHER" id="PTHR38248:SF2">
    <property type="entry name" value="FUNK1 11"/>
    <property type="match status" value="1"/>
</dbReference>
<feature type="compositionally biased region" description="Polar residues" evidence="1">
    <location>
        <begin position="372"/>
        <end position="383"/>
    </location>
</feature>
<evidence type="ECO:0000313" key="4">
    <source>
        <dbReference type="Proteomes" id="UP001362999"/>
    </source>
</evidence>
<evidence type="ECO:0000259" key="2">
    <source>
        <dbReference type="Pfam" id="PF17667"/>
    </source>
</evidence>
<feature type="compositionally biased region" description="Low complexity" evidence="1">
    <location>
        <begin position="354"/>
        <end position="371"/>
    </location>
</feature>
<keyword evidence="4" id="KW-1185">Reference proteome</keyword>
<dbReference type="PANTHER" id="PTHR38248">
    <property type="entry name" value="FUNK1 6"/>
    <property type="match status" value="1"/>
</dbReference>
<dbReference type="InterPro" id="IPR011009">
    <property type="entry name" value="Kinase-like_dom_sf"/>
</dbReference>
<feature type="region of interest" description="Disordered" evidence="1">
    <location>
        <begin position="297"/>
        <end position="389"/>
    </location>
</feature>
<dbReference type="Gene3D" id="1.10.510.10">
    <property type="entry name" value="Transferase(Phosphotransferase) domain 1"/>
    <property type="match status" value="1"/>
</dbReference>
<evidence type="ECO:0000256" key="1">
    <source>
        <dbReference type="SAM" id="MobiDB-lite"/>
    </source>
</evidence>
<name>A0AAW0B5X0_9AGAR</name>
<accession>A0AAW0B5X0</accession>
<dbReference type="InterPro" id="IPR040976">
    <property type="entry name" value="Pkinase_fungal"/>
</dbReference>
<reference evidence="3 4" key="1">
    <citation type="journal article" date="2024" name="J Genomics">
        <title>Draft genome sequencing and assembly of Favolaschia claudopus CIRM-BRFM 2984 isolated from oak limbs.</title>
        <authorList>
            <person name="Navarro D."/>
            <person name="Drula E."/>
            <person name="Chaduli D."/>
            <person name="Cazenave R."/>
            <person name="Ahrendt S."/>
            <person name="Wang J."/>
            <person name="Lipzen A."/>
            <person name="Daum C."/>
            <person name="Barry K."/>
            <person name="Grigoriev I.V."/>
            <person name="Favel A."/>
            <person name="Rosso M.N."/>
            <person name="Martin F."/>
        </authorList>
    </citation>
    <scope>NUCLEOTIDE SEQUENCE [LARGE SCALE GENOMIC DNA]</scope>
    <source>
        <strain evidence="3 4">CIRM-BRFM 2984</strain>
    </source>
</reference>
<proteinExistence type="predicted"/>
<feature type="domain" description="Fungal-type protein kinase" evidence="2">
    <location>
        <begin position="2"/>
        <end position="211"/>
    </location>
</feature>